<comment type="caution">
    <text evidence="1">The sequence shown here is derived from an EMBL/GenBank/DDBJ whole genome shotgun (WGS) entry which is preliminary data.</text>
</comment>
<reference evidence="1" key="1">
    <citation type="journal article" date="2019" name="bioRxiv">
        <title>The Genome of the Zebra Mussel, Dreissena polymorpha: A Resource for Invasive Species Research.</title>
        <authorList>
            <person name="McCartney M.A."/>
            <person name="Auch B."/>
            <person name="Kono T."/>
            <person name="Mallez S."/>
            <person name="Zhang Y."/>
            <person name="Obille A."/>
            <person name="Becker A."/>
            <person name="Abrahante J.E."/>
            <person name="Garbe J."/>
            <person name="Badalamenti J.P."/>
            <person name="Herman A."/>
            <person name="Mangelson H."/>
            <person name="Liachko I."/>
            <person name="Sullivan S."/>
            <person name="Sone E.D."/>
            <person name="Koren S."/>
            <person name="Silverstein K.A.T."/>
            <person name="Beckman K.B."/>
            <person name="Gohl D.M."/>
        </authorList>
    </citation>
    <scope>NUCLEOTIDE SEQUENCE</scope>
    <source>
        <strain evidence="1">Duluth1</strain>
        <tissue evidence="1">Whole animal</tissue>
    </source>
</reference>
<dbReference type="AlphaFoldDB" id="A0A9D4F091"/>
<evidence type="ECO:0000313" key="1">
    <source>
        <dbReference type="EMBL" id="KAH3790029.1"/>
    </source>
</evidence>
<evidence type="ECO:0000313" key="2">
    <source>
        <dbReference type="Proteomes" id="UP000828390"/>
    </source>
</evidence>
<accession>A0A9D4F091</accession>
<dbReference type="EMBL" id="JAIWYP010000008">
    <property type="protein sequence ID" value="KAH3790029.1"/>
    <property type="molecule type" value="Genomic_DNA"/>
</dbReference>
<dbReference type="Proteomes" id="UP000828390">
    <property type="component" value="Unassembled WGS sequence"/>
</dbReference>
<name>A0A9D4F091_DREPO</name>
<proteinExistence type="predicted"/>
<keyword evidence="2" id="KW-1185">Reference proteome</keyword>
<gene>
    <name evidence="1" type="ORF">DPMN_168224</name>
</gene>
<organism evidence="1 2">
    <name type="scientific">Dreissena polymorpha</name>
    <name type="common">Zebra mussel</name>
    <name type="synonym">Mytilus polymorpha</name>
    <dbReference type="NCBI Taxonomy" id="45954"/>
    <lineage>
        <taxon>Eukaryota</taxon>
        <taxon>Metazoa</taxon>
        <taxon>Spiralia</taxon>
        <taxon>Lophotrochozoa</taxon>
        <taxon>Mollusca</taxon>
        <taxon>Bivalvia</taxon>
        <taxon>Autobranchia</taxon>
        <taxon>Heteroconchia</taxon>
        <taxon>Euheterodonta</taxon>
        <taxon>Imparidentia</taxon>
        <taxon>Neoheterodontei</taxon>
        <taxon>Myida</taxon>
        <taxon>Dreissenoidea</taxon>
        <taxon>Dreissenidae</taxon>
        <taxon>Dreissena</taxon>
    </lineage>
</organism>
<reference evidence="1" key="2">
    <citation type="submission" date="2020-11" db="EMBL/GenBank/DDBJ databases">
        <authorList>
            <person name="McCartney M.A."/>
            <person name="Auch B."/>
            <person name="Kono T."/>
            <person name="Mallez S."/>
            <person name="Becker A."/>
            <person name="Gohl D.M."/>
            <person name="Silverstein K.A.T."/>
            <person name="Koren S."/>
            <person name="Bechman K.B."/>
            <person name="Herman A."/>
            <person name="Abrahante J.E."/>
            <person name="Garbe J."/>
        </authorList>
    </citation>
    <scope>NUCLEOTIDE SEQUENCE</scope>
    <source>
        <strain evidence="1">Duluth1</strain>
        <tissue evidence="1">Whole animal</tissue>
    </source>
</reference>
<sequence>MPKYAPDVRTGPAQVCSCGQNWPCPSVLLRSELAPPKCAPEVRTDHIQVCS</sequence>
<protein>
    <submittedName>
        <fullName evidence="1">Uncharacterized protein</fullName>
    </submittedName>
</protein>